<protein>
    <recommendedName>
        <fullName evidence="4">Bulb-type lectin domain-containing protein</fullName>
    </recommendedName>
</protein>
<dbReference type="InterPro" id="IPR011047">
    <property type="entry name" value="Quinoprotein_ADH-like_sf"/>
</dbReference>
<sequence>MCKLKFFYKSLLIFIVTSIVACSSDDNTTSQPPINPDDGFQGTVEWVKTFGGSGEDDALSIIEADDGSYVVFGYTQSIDGDISDKDATDSDFWVLKLSTEGTIVWSKTYGGTGDDRGQRIIKTVDGGYALVGYSRSTDGDVSENAGLQDYWMVKIDASGNLEWEKSFGFPGIDRAFSIVQTSDNGYFLTGFLDVTASNGEGNDNRTFFDKHGVGEFWGIKLDASGNKEWRRYFGGTDNDRSYDTVQTQDGGFLMIGSSESNDFDVTASKGSYDFWVVKINTEGTKVWEKSFGGSEIDVGYAIATSGDGKYIIVGDSRSTDGDISNAKGNADLWMIQIDDNGNLIWEKSLGGTEFDTARGIHTTQEGGFIITGNSRSNNGDVDENQGQSDIWNILIDSNGDVTWKSTIGGTSAEFAVGCMETQDKKILIVGSTESNDIDISNNQGGKDVIIIKYK</sequence>
<dbReference type="PANTHER" id="PTHR42754:SF1">
    <property type="entry name" value="LIPOPROTEIN"/>
    <property type="match status" value="1"/>
</dbReference>
<dbReference type="Proteomes" id="UP000198521">
    <property type="component" value="Unassembled WGS sequence"/>
</dbReference>
<organism evidence="2 3">
    <name type="scientific">Aquimarina amphilecti</name>
    <dbReference type="NCBI Taxonomy" id="1038014"/>
    <lineage>
        <taxon>Bacteria</taxon>
        <taxon>Pseudomonadati</taxon>
        <taxon>Bacteroidota</taxon>
        <taxon>Flavobacteriia</taxon>
        <taxon>Flavobacteriales</taxon>
        <taxon>Flavobacteriaceae</taxon>
        <taxon>Aquimarina</taxon>
    </lineage>
</organism>
<gene>
    <name evidence="2" type="ORF">SAMN04487910_1174</name>
</gene>
<reference evidence="2 3" key="1">
    <citation type="submission" date="2016-10" db="EMBL/GenBank/DDBJ databases">
        <authorList>
            <person name="de Groot N.N."/>
        </authorList>
    </citation>
    <scope>NUCLEOTIDE SEQUENCE [LARGE SCALE GENOMIC DNA]</scope>
    <source>
        <strain evidence="2 3">DSM 25232</strain>
    </source>
</reference>
<dbReference type="PANTHER" id="PTHR42754">
    <property type="entry name" value="ENDOGLUCANASE"/>
    <property type="match status" value="1"/>
</dbReference>
<feature type="chain" id="PRO_5011462774" description="Bulb-type lectin domain-containing protein" evidence="1">
    <location>
        <begin position="22"/>
        <end position="454"/>
    </location>
</feature>
<feature type="signal peptide" evidence="1">
    <location>
        <begin position="1"/>
        <end position="21"/>
    </location>
</feature>
<accession>A0A1H7K2B2</accession>
<dbReference type="RefSeq" id="WP_091406568.1">
    <property type="nucleotide sequence ID" value="NZ_FOAB01000002.1"/>
</dbReference>
<evidence type="ECO:0008006" key="4">
    <source>
        <dbReference type="Google" id="ProtNLM"/>
    </source>
</evidence>
<dbReference type="OrthoDB" id="9811934at2"/>
<evidence type="ECO:0000313" key="3">
    <source>
        <dbReference type="Proteomes" id="UP000198521"/>
    </source>
</evidence>
<evidence type="ECO:0000256" key="1">
    <source>
        <dbReference type="SAM" id="SignalP"/>
    </source>
</evidence>
<dbReference type="AlphaFoldDB" id="A0A1H7K2B2"/>
<evidence type="ECO:0000313" key="2">
    <source>
        <dbReference type="EMBL" id="SEK80724.1"/>
    </source>
</evidence>
<name>A0A1H7K2B2_AQUAM</name>
<dbReference type="STRING" id="1038014.SAMN04487910_1174"/>
<dbReference type="PROSITE" id="PS51257">
    <property type="entry name" value="PROKAR_LIPOPROTEIN"/>
    <property type="match status" value="1"/>
</dbReference>
<dbReference type="EMBL" id="FOAB01000002">
    <property type="protein sequence ID" value="SEK80724.1"/>
    <property type="molecule type" value="Genomic_DNA"/>
</dbReference>
<dbReference type="SUPFAM" id="SSF50998">
    <property type="entry name" value="Quinoprotein alcohol dehydrogenase-like"/>
    <property type="match status" value="1"/>
</dbReference>
<keyword evidence="1" id="KW-0732">Signal</keyword>
<keyword evidence="3" id="KW-1185">Reference proteome</keyword>
<proteinExistence type="predicted"/>